<dbReference type="OrthoDB" id="6500128at2759"/>
<evidence type="ECO:0000256" key="2">
    <source>
        <dbReference type="ARBA" id="ARBA00009726"/>
    </source>
</evidence>
<feature type="transmembrane region" description="Helical" evidence="11">
    <location>
        <begin position="905"/>
        <end position="925"/>
    </location>
</feature>
<dbReference type="STRING" id="60169.A0A1V6P4F8"/>
<dbReference type="GO" id="GO:0005524">
    <property type="term" value="F:ATP binding"/>
    <property type="evidence" value="ECO:0007669"/>
    <property type="project" value="UniProtKB-KW"/>
</dbReference>
<dbReference type="InterPro" id="IPR056227">
    <property type="entry name" value="TMD0_ABC"/>
</dbReference>
<evidence type="ECO:0000313" key="15">
    <source>
        <dbReference type="Proteomes" id="UP000191408"/>
    </source>
</evidence>
<dbReference type="GO" id="GO:0005886">
    <property type="term" value="C:plasma membrane"/>
    <property type="evidence" value="ECO:0007669"/>
    <property type="project" value="UniProtKB-SubCell"/>
</dbReference>
<dbReference type="GO" id="GO:0140359">
    <property type="term" value="F:ABC-type transporter activity"/>
    <property type="evidence" value="ECO:0007669"/>
    <property type="project" value="InterPro"/>
</dbReference>
<keyword evidence="6" id="KW-0547">Nucleotide-binding</keyword>
<dbReference type="InterPro" id="IPR050173">
    <property type="entry name" value="ABC_transporter_C-like"/>
</dbReference>
<evidence type="ECO:0000256" key="5">
    <source>
        <dbReference type="ARBA" id="ARBA00022692"/>
    </source>
</evidence>
<evidence type="ECO:0000256" key="8">
    <source>
        <dbReference type="ARBA" id="ARBA00022989"/>
    </source>
</evidence>
<dbReference type="SUPFAM" id="SSF52540">
    <property type="entry name" value="P-loop containing nucleoside triphosphate hydrolases"/>
    <property type="match status" value="2"/>
</dbReference>
<feature type="transmembrane region" description="Helical" evidence="11">
    <location>
        <begin position="97"/>
        <end position="117"/>
    </location>
</feature>
<feature type="transmembrane region" description="Helical" evidence="11">
    <location>
        <begin position="307"/>
        <end position="327"/>
    </location>
</feature>
<gene>
    <name evidence="14" type="ORF">PENPOL_c001G02291</name>
</gene>
<evidence type="ECO:0000256" key="1">
    <source>
        <dbReference type="ARBA" id="ARBA00004651"/>
    </source>
</evidence>
<keyword evidence="15" id="KW-1185">Reference proteome</keyword>
<dbReference type="EMBL" id="MDYM01000001">
    <property type="protein sequence ID" value="OQD71851.1"/>
    <property type="molecule type" value="Genomic_DNA"/>
</dbReference>
<dbReference type="PANTHER" id="PTHR24223:SF399">
    <property type="entry name" value="ABC TRANSPORTER ATNG"/>
    <property type="match status" value="1"/>
</dbReference>
<dbReference type="PROSITE" id="PS00211">
    <property type="entry name" value="ABC_TRANSPORTER_1"/>
    <property type="match status" value="1"/>
</dbReference>
<comment type="subcellular location">
    <subcellularLocation>
        <location evidence="1">Cell membrane</location>
        <topology evidence="1">Multi-pass membrane protein</topology>
    </subcellularLocation>
</comment>
<evidence type="ECO:0008006" key="16">
    <source>
        <dbReference type="Google" id="ProtNLM"/>
    </source>
</evidence>
<comment type="caution">
    <text evidence="14">The sequence shown here is derived from an EMBL/GenBank/DDBJ whole genome shotgun (WGS) entry which is preliminary data.</text>
</comment>
<feature type="transmembrane region" description="Helical" evidence="11">
    <location>
        <begin position="377"/>
        <end position="398"/>
    </location>
</feature>
<feature type="transmembrane region" description="Helical" evidence="11">
    <location>
        <begin position="129"/>
        <end position="149"/>
    </location>
</feature>
<dbReference type="Proteomes" id="UP000191408">
    <property type="component" value="Unassembled WGS sequence"/>
</dbReference>
<keyword evidence="8 11" id="KW-1133">Transmembrane helix</keyword>
<evidence type="ECO:0000256" key="9">
    <source>
        <dbReference type="ARBA" id="ARBA00023136"/>
    </source>
</evidence>
<feature type="domain" description="ABC transporter" evidence="12">
    <location>
        <begin position="600"/>
        <end position="839"/>
    </location>
</feature>
<feature type="transmembrane region" description="Helical" evidence="11">
    <location>
        <begin position="264"/>
        <end position="287"/>
    </location>
</feature>
<dbReference type="SUPFAM" id="SSF90123">
    <property type="entry name" value="ABC transporter transmembrane region"/>
    <property type="match status" value="2"/>
</dbReference>
<evidence type="ECO:0000256" key="7">
    <source>
        <dbReference type="ARBA" id="ARBA00022840"/>
    </source>
</evidence>
<dbReference type="PROSITE" id="PS50929">
    <property type="entry name" value="ABC_TM1F"/>
    <property type="match status" value="2"/>
</dbReference>
<dbReference type="InterPro" id="IPR036640">
    <property type="entry name" value="ABC1_TM_sf"/>
</dbReference>
<evidence type="ECO:0000259" key="13">
    <source>
        <dbReference type="PROSITE" id="PS50929"/>
    </source>
</evidence>
<proteinExistence type="inferred from homology"/>
<feature type="transmembrane region" description="Helical" evidence="11">
    <location>
        <begin position="992"/>
        <end position="1013"/>
    </location>
</feature>
<dbReference type="InterPro" id="IPR011527">
    <property type="entry name" value="ABC1_TM_dom"/>
</dbReference>
<keyword evidence="4" id="KW-1003">Cell membrane</keyword>
<evidence type="ECO:0000313" key="14">
    <source>
        <dbReference type="EMBL" id="OQD71851.1"/>
    </source>
</evidence>
<dbReference type="Pfam" id="PF00664">
    <property type="entry name" value="ABC_membrane"/>
    <property type="match status" value="2"/>
</dbReference>
<keyword evidence="9 11" id="KW-0472">Membrane</keyword>
<feature type="domain" description="ABC transporter" evidence="12">
    <location>
        <begin position="1083"/>
        <end position="1317"/>
    </location>
</feature>
<feature type="transmembrane region" description="Helical" evidence="11">
    <location>
        <begin position="773"/>
        <end position="794"/>
    </location>
</feature>
<dbReference type="InterPro" id="IPR017871">
    <property type="entry name" value="ABC_transporter-like_CS"/>
</dbReference>
<dbReference type="Pfam" id="PF00005">
    <property type="entry name" value="ABC_tran"/>
    <property type="match status" value="2"/>
</dbReference>
<protein>
    <recommendedName>
        <fullName evidence="16">ABC transporter</fullName>
    </recommendedName>
</protein>
<keyword evidence="10" id="KW-0325">Glycoprotein</keyword>
<reference evidence="15" key="1">
    <citation type="journal article" date="2017" name="Nat. Microbiol.">
        <title>Global analysis of biosynthetic gene clusters reveals vast potential of secondary metabolite production in Penicillium species.</title>
        <authorList>
            <person name="Nielsen J.C."/>
            <person name="Grijseels S."/>
            <person name="Prigent S."/>
            <person name="Ji B."/>
            <person name="Dainat J."/>
            <person name="Nielsen K.F."/>
            <person name="Frisvad J.C."/>
            <person name="Workman M."/>
            <person name="Nielsen J."/>
        </authorList>
    </citation>
    <scope>NUCLEOTIDE SEQUENCE [LARGE SCALE GENOMIC DNA]</scope>
    <source>
        <strain evidence="15">IBT 4502</strain>
    </source>
</reference>
<evidence type="ECO:0000256" key="10">
    <source>
        <dbReference type="ARBA" id="ARBA00023180"/>
    </source>
</evidence>
<dbReference type="SMART" id="SM00382">
    <property type="entry name" value="AAA"/>
    <property type="match status" value="2"/>
</dbReference>
<dbReference type="PANTHER" id="PTHR24223">
    <property type="entry name" value="ATP-BINDING CASSETTE SUB-FAMILY C"/>
    <property type="match status" value="1"/>
</dbReference>
<dbReference type="PROSITE" id="PS50893">
    <property type="entry name" value="ABC_TRANSPORTER_2"/>
    <property type="match status" value="2"/>
</dbReference>
<dbReference type="Gene3D" id="3.40.50.300">
    <property type="entry name" value="P-loop containing nucleotide triphosphate hydrolases"/>
    <property type="match status" value="2"/>
</dbReference>
<dbReference type="InterPro" id="IPR003439">
    <property type="entry name" value="ABC_transporter-like_ATP-bd"/>
</dbReference>
<dbReference type="CDD" id="cd18579">
    <property type="entry name" value="ABC_6TM_ABCC_D1"/>
    <property type="match status" value="1"/>
</dbReference>
<feature type="transmembrane region" description="Helical" evidence="11">
    <location>
        <begin position="524"/>
        <end position="544"/>
    </location>
</feature>
<feature type="transmembrane region" description="Helical" evidence="11">
    <location>
        <begin position="404"/>
        <end position="424"/>
    </location>
</feature>
<feature type="domain" description="ABC transmembrane type-1" evidence="13">
    <location>
        <begin position="274"/>
        <end position="551"/>
    </location>
</feature>
<name>A0A1V6P4F8_PENPO</name>
<evidence type="ECO:0000256" key="6">
    <source>
        <dbReference type="ARBA" id="ARBA00022741"/>
    </source>
</evidence>
<dbReference type="InterPro" id="IPR044726">
    <property type="entry name" value="ABCC_6TM_D2"/>
</dbReference>
<feature type="transmembrane region" description="Helical" evidence="11">
    <location>
        <begin position="486"/>
        <end position="509"/>
    </location>
</feature>
<feature type="transmembrane region" description="Helical" evidence="11">
    <location>
        <begin position="806"/>
        <end position="832"/>
    </location>
</feature>
<dbReference type="InterPro" id="IPR044746">
    <property type="entry name" value="ABCC_6TM_D1"/>
</dbReference>
<dbReference type="FunFam" id="1.20.1560.10:FF:000066">
    <property type="entry name" value="ABC multidrug transporter (Eurofung)"/>
    <property type="match status" value="1"/>
</dbReference>
<dbReference type="GO" id="GO:0016887">
    <property type="term" value="F:ATP hydrolysis activity"/>
    <property type="evidence" value="ECO:0007669"/>
    <property type="project" value="InterPro"/>
</dbReference>
<feature type="domain" description="ABC transmembrane type-1" evidence="13">
    <location>
        <begin position="786"/>
        <end position="1047"/>
    </location>
</feature>
<dbReference type="FunFam" id="3.40.50.300:FF:002145">
    <property type="entry name" value="ABC transporter (MsbA subfamily)"/>
    <property type="match status" value="1"/>
</dbReference>
<dbReference type="FunFam" id="1.20.1560.10:FF:000055">
    <property type="entry name" value="ABC multidrug transporter (Eurofung)"/>
    <property type="match status" value="1"/>
</dbReference>
<feature type="transmembrane region" description="Helical" evidence="11">
    <location>
        <begin position="155"/>
        <end position="174"/>
    </location>
</feature>
<evidence type="ECO:0000256" key="11">
    <source>
        <dbReference type="SAM" id="Phobius"/>
    </source>
</evidence>
<feature type="transmembrane region" description="Helical" evidence="11">
    <location>
        <begin position="32"/>
        <end position="51"/>
    </location>
</feature>
<dbReference type="InterPro" id="IPR003593">
    <property type="entry name" value="AAA+_ATPase"/>
</dbReference>
<evidence type="ECO:0000256" key="4">
    <source>
        <dbReference type="ARBA" id="ARBA00022475"/>
    </source>
</evidence>
<keyword evidence="3" id="KW-0813">Transport</keyword>
<organism evidence="14 15">
    <name type="scientific">Penicillium polonicum</name>
    <dbReference type="NCBI Taxonomy" id="60169"/>
    <lineage>
        <taxon>Eukaryota</taxon>
        <taxon>Fungi</taxon>
        <taxon>Dikarya</taxon>
        <taxon>Ascomycota</taxon>
        <taxon>Pezizomycotina</taxon>
        <taxon>Eurotiomycetes</taxon>
        <taxon>Eurotiomycetidae</taxon>
        <taxon>Eurotiales</taxon>
        <taxon>Aspergillaceae</taxon>
        <taxon>Penicillium</taxon>
    </lineage>
</organism>
<comment type="similarity">
    <text evidence="2">Belongs to the ABC transporter superfamily. ABCC family. Conjugate transporter (TC 3.A.1.208) subfamily.</text>
</comment>
<sequence>MQCDISADTHFGPRVSPCRRDFDFTLLFEQGILALVPDLSFLILCFCRWYFIRGERKEMRHGVVSTCKMVFYTLMLALKFVLLILWCLPQFRVTKISVASATVGMISTLALLLLSHYDHARSLKPSSLICLYLLGSIIFEIAQVRTLWLFHPIRYSLAATVTAALVVRCLLLVLETSENRDTLSPQHGRISPESFTGIFGQSTYWWLNRLFISGFRDELSLDDLYPLDEELLTKSLISRGDQQWKENPTGRLALFRNIIYDLKWTVAAAVAPRLCLIGFKFAQLFLINDLINYVSDNGSSEVSGVKYGFIGATVLIYVGIAVSTALFKRQVIRMVTMTRGSLVTMIYVKTLRQASGRCQETRSTTLMSTDVDRIVTGLLNFHELWASPLEIVIALVLLSRSVGYPSAAALAVTLVSVLGSSYIAPRMRQWQKIWVQAVQERVSFTSVILKELRQVKIFGAESDIGLKIHKLRELELRQSKPYRSMIVGVNVLSALSTAITPAVTIAVYAATQLKLRLETPSTDIVFTSLSLISLLTNPVVLLSVSWTRFTSATGCFDRIQEFLYKDSRANEVLVGSEWVAPENVSGTKLVSVSAESQPLVCMADCSFSLGLDNPAILDGITLKIQYASYTAVTGPIGSGKSSLLEAILGEMYLREGSLSVSLVKMAYCKQNPWIFNGTLKANIIGESHADEKWLEEVLHACDLDIEATTLPLGLDTVAGSSGAQLSGGQKQRVALARAIYTKPSLLVLDDCFGPLDTVTSRIVFQRVLGRAGLARRIGMTTILVTTAEVILSWWCGSAPQKNYIYLGSYVGISSIAIIAIAAFIGFFFIWAVPRSAVQLHRIFLDAVMRAPWPSLARIDTGDLINRFSQDMSLLDMQLPVAFGISLQNVLTCIAQGALIATGSGYMSVVIPFCIMAVWTIQAFYLRTSRQIRLLDLEAKAPLYTQFLETIEGLTTIRALHWQQEFADQNAELLDRSQKPFYTMYSIQQWLQVVLDLLMAGLATVLVTLAIFVSKKTNSGALGVALVNLLSFNATLTSLITNWTQLETSLGAIVRVKQFIADLQLQPARNEIACPEGWPWEGRVEFRKVSASYGGHVSTPVLQSVPFSLEGGQKLGICGRTGSGKSSLLACFFSLVTITSGEIFIDGVDISTLPKEKLHSALVPISQNPLVIPGSIRENLALGITSTIDDSAMVSALKEVGLWSQIRDHGGLSANIDTTNLSNGQRQILCIARAILFPGRIIIMDEPTAGFDEHTERLATGLLREKLKGRTIISITHQINTVMDSDLVMVMKHGTVSELGAPQELLSRRGTFWQLYSAKTT</sequence>
<keyword evidence="5 11" id="KW-0812">Transmembrane</keyword>
<accession>A0A1V6P4F8</accession>
<feature type="transmembrane region" description="Helical" evidence="11">
    <location>
        <begin position="71"/>
        <end position="91"/>
    </location>
</feature>
<evidence type="ECO:0000259" key="12">
    <source>
        <dbReference type="PROSITE" id="PS50893"/>
    </source>
</evidence>
<dbReference type="Gene3D" id="1.20.1560.10">
    <property type="entry name" value="ABC transporter type 1, transmembrane domain"/>
    <property type="match status" value="2"/>
</dbReference>
<keyword evidence="7" id="KW-0067">ATP-binding</keyword>
<dbReference type="Pfam" id="PF24357">
    <property type="entry name" value="TMD0_ABC"/>
    <property type="match status" value="1"/>
</dbReference>
<dbReference type="InterPro" id="IPR027417">
    <property type="entry name" value="P-loop_NTPase"/>
</dbReference>
<dbReference type="CDD" id="cd18580">
    <property type="entry name" value="ABC_6TM_ABCC_D2"/>
    <property type="match status" value="1"/>
</dbReference>
<evidence type="ECO:0000256" key="3">
    <source>
        <dbReference type="ARBA" id="ARBA00022448"/>
    </source>
</evidence>
<feature type="transmembrane region" description="Helical" evidence="11">
    <location>
        <begin position="1019"/>
        <end position="1039"/>
    </location>
</feature>